<reference evidence="3 4" key="1">
    <citation type="journal article" date="2011" name="J. Bacteriol.">
        <title>Genome sequence of the mercury-methylating strain Desulfovibrio desulfuricans ND132.</title>
        <authorList>
            <person name="Brown S.D."/>
            <person name="Gilmour C.C."/>
            <person name="Kucken A.M."/>
            <person name="Wall J.D."/>
            <person name="Elias D.A."/>
            <person name="Brandt C.C."/>
            <person name="Podar M."/>
            <person name="Chertkov O."/>
            <person name="Held B."/>
            <person name="Bruce D.C."/>
            <person name="Detter J.C."/>
            <person name="Tapia R."/>
            <person name="Han C.S."/>
            <person name="Goodwin L.A."/>
            <person name="Cheng J.F."/>
            <person name="Pitluck S."/>
            <person name="Woyke T."/>
            <person name="Mikhailova N."/>
            <person name="Ivanova N.N."/>
            <person name="Han J."/>
            <person name="Lucas S."/>
            <person name="Lapidus A.L."/>
            <person name="Land M.L."/>
            <person name="Hauser L.J."/>
            <person name="Palumbo A.V."/>
        </authorList>
    </citation>
    <scope>NUCLEOTIDE SEQUENCE [LARGE SCALE GENOMIC DNA]</scope>
    <source>
        <strain evidence="3 4">ND132</strain>
    </source>
</reference>
<dbReference type="HOGENOM" id="CLU_045683_1_2_7"/>
<dbReference type="STRING" id="641491.DND132_0961"/>
<sequence precursor="true">MIRRKFCLITISIFALLISSFGIAQAGWPERPVKFILGSQPGSSIDSIGRILAKLLSEKFGQPFVAMNITGGALGAFPMTMKNSKNDGYVIGMGADMNFSYTGLEKTADFNFDDFDYLCSIFKGDCSFICSGTREWTNIKDALEDVKAQSRPLIYLFQTSKDRLMMQEYAKQVGAQINCVPSRGPSSIISSLLGGHSDAGFSGGVHYPQAKAGKIKTLTMTTSNRSSNYPDVPTASELFDPSYVMDALRIIVAPKGFPEEARTECLKAISEVITTDEFKAFVNNMHFVIDYHEGEDLQRILDRQVIENKKMLGDAAK</sequence>
<evidence type="ECO:0000256" key="1">
    <source>
        <dbReference type="ARBA" id="ARBA00006987"/>
    </source>
</evidence>
<dbReference type="OrthoDB" id="8677378at2"/>
<dbReference type="InterPro" id="IPR005064">
    <property type="entry name" value="BUG"/>
</dbReference>
<keyword evidence="2" id="KW-0732">Signal</keyword>
<dbReference type="Proteomes" id="UP000007845">
    <property type="component" value="Chromosome"/>
</dbReference>
<evidence type="ECO:0000313" key="4">
    <source>
        <dbReference type="Proteomes" id="UP000007845"/>
    </source>
</evidence>
<dbReference type="SMR" id="F0JIC2"/>
<dbReference type="KEGG" id="ddn:DND132_0961"/>
<organism evidence="3 4">
    <name type="scientific">Pseudodesulfovibrio mercurii</name>
    <dbReference type="NCBI Taxonomy" id="641491"/>
    <lineage>
        <taxon>Bacteria</taxon>
        <taxon>Pseudomonadati</taxon>
        <taxon>Thermodesulfobacteriota</taxon>
        <taxon>Desulfovibrionia</taxon>
        <taxon>Desulfovibrionales</taxon>
        <taxon>Desulfovibrionaceae</taxon>
    </lineage>
</organism>
<dbReference type="eggNOG" id="COG3181">
    <property type="taxonomic scope" value="Bacteria"/>
</dbReference>
<dbReference type="InterPro" id="IPR042100">
    <property type="entry name" value="Bug_dom1"/>
</dbReference>
<dbReference type="RefSeq" id="WP_014321602.1">
    <property type="nucleotide sequence ID" value="NC_016803.1"/>
</dbReference>
<dbReference type="Pfam" id="PF03401">
    <property type="entry name" value="TctC"/>
    <property type="match status" value="1"/>
</dbReference>
<comment type="similarity">
    <text evidence="1">Belongs to the UPF0065 (bug) family.</text>
</comment>
<evidence type="ECO:0000313" key="3">
    <source>
        <dbReference type="EMBL" id="EGB14174.1"/>
    </source>
</evidence>
<dbReference type="PANTHER" id="PTHR42928:SF5">
    <property type="entry name" value="BLR1237 PROTEIN"/>
    <property type="match status" value="1"/>
</dbReference>
<gene>
    <name evidence="3" type="ORF">DND132_0961</name>
</gene>
<accession>F0JIC2</accession>
<proteinExistence type="inferred from homology"/>
<name>F0JIC2_9BACT</name>
<dbReference type="CDD" id="cd07012">
    <property type="entry name" value="PBP2_Bug_TTT"/>
    <property type="match status" value="1"/>
</dbReference>
<protein>
    <recommendedName>
        <fullName evidence="5">Tripartite tricarboxylate transporter substrate binding protein</fullName>
    </recommendedName>
</protein>
<dbReference type="AlphaFoldDB" id="F0JIC2"/>
<dbReference type="PANTHER" id="PTHR42928">
    <property type="entry name" value="TRICARBOXYLATE-BINDING PROTEIN"/>
    <property type="match status" value="1"/>
</dbReference>
<dbReference type="Gene3D" id="3.40.190.10">
    <property type="entry name" value="Periplasmic binding protein-like II"/>
    <property type="match status" value="1"/>
</dbReference>
<evidence type="ECO:0008006" key="5">
    <source>
        <dbReference type="Google" id="ProtNLM"/>
    </source>
</evidence>
<feature type="signal peptide" evidence="2">
    <location>
        <begin position="1"/>
        <end position="26"/>
    </location>
</feature>
<dbReference type="Gene3D" id="3.40.190.150">
    <property type="entry name" value="Bordetella uptake gene, domain 1"/>
    <property type="match status" value="1"/>
</dbReference>
<dbReference type="PIRSF" id="PIRSF017082">
    <property type="entry name" value="YflP"/>
    <property type="match status" value="1"/>
</dbReference>
<feature type="chain" id="PRO_5003251993" description="Tripartite tricarboxylate transporter substrate binding protein" evidence="2">
    <location>
        <begin position="27"/>
        <end position="317"/>
    </location>
</feature>
<keyword evidence="4" id="KW-1185">Reference proteome</keyword>
<evidence type="ECO:0000256" key="2">
    <source>
        <dbReference type="SAM" id="SignalP"/>
    </source>
</evidence>
<dbReference type="EMBL" id="CP003220">
    <property type="protein sequence ID" value="EGB14174.1"/>
    <property type="molecule type" value="Genomic_DNA"/>
</dbReference>